<dbReference type="SUPFAM" id="SSF141673">
    <property type="entry name" value="MOSC N-terminal domain-like"/>
    <property type="match status" value="1"/>
</dbReference>
<dbReference type="InterPro" id="IPR005303">
    <property type="entry name" value="MOCOS_middle"/>
</dbReference>
<evidence type="ECO:0000259" key="1">
    <source>
        <dbReference type="PROSITE" id="PS51340"/>
    </source>
</evidence>
<dbReference type="EMBL" id="QGDT01000001">
    <property type="protein sequence ID" value="PWJ60521.1"/>
    <property type="molecule type" value="Genomic_DNA"/>
</dbReference>
<dbReference type="InterPro" id="IPR005302">
    <property type="entry name" value="MoCF_Sase_C"/>
</dbReference>
<dbReference type="Pfam" id="PF03476">
    <property type="entry name" value="MOSC_N"/>
    <property type="match status" value="1"/>
</dbReference>
<protein>
    <recommendedName>
        <fullName evidence="1">MOSC domain-containing protein</fullName>
    </recommendedName>
</protein>
<keyword evidence="3" id="KW-1185">Reference proteome</keyword>
<dbReference type="GO" id="GO:0030170">
    <property type="term" value="F:pyridoxal phosphate binding"/>
    <property type="evidence" value="ECO:0007669"/>
    <property type="project" value="InterPro"/>
</dbReference>
<dbReference type="Pfam" id="PF03473">
    <property type="entry name" value="MOSC"/>
    <property type="match status" value="1"/>
</dbReference>
<dbReference type="SUPFAM" id="SSF50800">
    <property type="entry name" value="PK beta-barrel domain-like"/>
    <property type="match status" value="1"/>
</dbReference>
<dbReference type="InterPro" id="IPR011037">
    <property type="entry name" value="Pyrv_Knase-like_insert_dom_sf"/>
</dbReference>
<gene>
    <name evidence="2" type="ORF">CLV98_101706</name>
</gene>
<reference evidence="2 3" key="1">
    <citation type="submission" date="2018-03" db="EMBL/GenBank/DDBJ databases">
        <title>Genomic Encyclopedia of Archaeal and Bacterial Type Strains, Phase II (KMG-II): from individual species to whole genera.</title>
        <authorList>
            <person name="Goeker M."/>
        </authorList>
    </citation>
    <scope>NUCLEOTIDE SEQUENCE [LARGE SCALE GENOMIC DNA]</scope>
    <source>
        <strain evidence="2 3">DSM 100346</strain>
    </source>
</reference>
<dbReference type="PROSITE" id="PS51340">
    <property type="entry name" value="MOSC"/>
    <property type="match status" value="1"/>
</dbReference>
<dbReference type="RefSeq" id="WP_310588691.1">
    <property type="nucleotide sequence ID" value="NZ_QGDT01000001.1"/>
</dbReference>
<evidence type="ECO:0000313" key="2">
    <source>
        <dbReference type="EMBL" id="PWJ60521.1"/>
    </source>
</evidence>
<proteinExistence type="predicted"/>
<organism evidence="2 3">
    <name type="scientific">Dyadobacter jejuensis</name>
    <dbReference type="NCBI Taxonomy" id="1082580"/>
    <lineage>
        <taxon>Bacteria</taxon>
        <taxon>Pseudomonadati</taxon>
        <taxon>Bacteroidota</taxon>
        <taxon>Cytophagia</taxon>
        <taxon>Cytophagales</taxon>
        <taxon>Spirosomataceae</taxon>
        <taxon>Dyadobacter</taxon>
    </lineage>
</organism>
<evidence type="ECO:0000313" key="3">
    <source>
        <dbReference type="Proteomes" id="UP000245880"/>
    </source>
</evidence>
<dbReference type="PANTHER" id="PTHR14237:SF19">
    <property type="entry name" value="MITOCHONDRIAL AMIDOXIME REDUCING COMPONENT 1"/>
    <property type="match status" value="1"/>
</dbReference>
<comment type="caution">
    <text evidence="2">The sequence shown here is derived from an EMBL/GenBank/DDBJ whole genome shotgun (WGS) entry which is preliminary data.</text>
</comment>
<dbReference type="GO" id="GO:0003824">
    <property type="term" value="F:catalytic activity"/>
    <property type="evidence" value="ECO:0007669"/>
    <property type="project" value="InterPro"/>
</dbReference>
<name>A0A316AST2_9BACT</name>
<sequence>MATMTLSEIWIYPIKSLTGIRLSEGMALERGLQWDRRWMIVNGNGLFLSQRTLPTMALLQTTLEPGGIRISKPEAGSVLVPYQSSNGPTLPVTIWDDVVEARAVDQAIDLWLSEVLQQPVRLVQLTEDTARPVDARFAVNQENVSFADGFPFLLIGQDSLDALNKRLEHPLSMNRFRPNFVVKGFTPHQEDHLKEIRIGEGEVHFHIVKPCSRCVMTTIDPTTALKGSEPLKTLATYRKVGNKILFGQNMVCSQVGLVKEGDPITILA</sequence>
<dbReference type="Proteomes" id="UP000245880">
    <property type="component" value="Unassembled WGS sequence"/>
</dbReference>
<dbReference type="GO" id="GO:0030151">
    <property type="term" value="F:molybdenum ion binding"/>
    <property type="evidence" value="ECO:0007669"/>
    <property type="project" value="InterPro"/>
</dbReference>
<dbReference type="AlphaFoldDB" id="A0A316AST2"/>
<feature type="domain" description="MOSC" evidence="1">
    <location>
        <begin position="117"/>
        <end position="267"/>
    </location>
</feature>
<dbReference type="PANTHER" id="PTHR14237">
    <property type="entry name" value="MOLYBDOPTERIN COFACTOR SULFURASE MOSC"/>
    <property type="match status" value="1"/>
</dbReference>
<accession>A0A316AST2</accession>